<comment type="caution">
    <text evidence="10">The sequence shown here is derived from an EMBL/GenBank/DDBJ whole genome shotgun (WGS) entry which is preliminary data.</text>
</comment>
<dbReference type="Gene3D" id="2.60.120.260">
    <property type="entry name" value="Galactose-binding domain-like"/>
    <property type="match status" value="2"/>
</dbReference>
<keyword evidence="5 8" id="KW-0732">Signal</keyword>
<dbReference type="PANTHER" id="PTHR10766:SF176">
    <property type="entry name" value="TRANSMEMBRANE 9 SUPERFAMILY MEMBER"/>
    <property type="match status" value="1"/>
</dbReference>
<dbReference type="GO" id="GO:0016020">
    <property type="term" value="C:membrane"/>
    <property type="evidence" value="ECO:0007669"/>
    <property type="project" value="UniProtKB-SubCell"/>
</dbReference>
<feature type="chain" id="PRO_5029936457" description="Transmembrane 9 superfamily member" evidence="8">
    <location>
        <begin position="20"/>
        <end position="999"/>
    </location>
</feature>
<evidence type="ECO:0000256" key="4">
    <source>
        <dbReference type="ARBA" id="ARBA00022692"/>
    </source>
</evidence>
<evidence type="ECO:0000256" key="8">
    <source>
        <dbReference type="RuleBase" id="RU363079"/>
    </source>
</evidence>
<keyword evidence="7 8" id="KW-0472">Membrane</keyword>
<dbReference type="PRINTS" id="PR00742">
    <property type="entry name" value="GLHYDRLASE35"/>
</dbReference>
<feature type="transmembrane region" description="Helical" evidence="8">
    <location>
        <begin position="396"/>
        <end position="421"/>
    </location>
</feature>
<evidence type="ECO:0000256" key="3">
    <source>
        <dbReference type="ARBA" id="ARBA00009809"/>
    </source>
</evidence>
<name>A0A7I8WEF8_9ANNE</name>
<evidence type="ECO:0000256" key="7">
    <source>
        <dbReference type="ARBA" id="ARBA00023136"/>
    </source>
</evidence>
<comment type="similarity">
    <text evidence="3">Belongs to the glycosyl hydrolase 35 family.</text>
</comment>
<keyword evidence="11" id="KW-1185">Reference proteome</keyword>
<dbReference type="GO" id="GO:0004553">
    <property type="term" value="F:hydrolase activity, hydrolyzing O-glycosyl compounds"/>
    <property type="evidence" value="ECO:0007669"/>
    <property type="project" value="InterPro"/>
</dbReference>
<protein>
    <recommendedName>
        <fullName evidence="8">Transmembrane 9 superfamily member</fullName>
    </recommendedName>
</protein>
<proteinExistence type="inferred from homology"/>
<dbReference type="InterPro" id="IPR004240">
    <property type="entry name" value="EMP70"/>
</dbReference>
<dbReference type="AlphaFoldDB" id="A0A7I8WEF8"/>
<keyword evidence="6 8" id="KW-1133">Transmembrane helix</keyword>
<feature type="transmembrane region" description="Helical" evidence="8">
    <location>
        <begin position="300"/>
        <end position="322"/>
    </location>
</feature>
<dbReference type="SUPFAM" id="SSF51445">
    <property type="entry name" value="(Trans)glycosidases"/>
    <property type="match status" value="1"/>
</dbReference>
<dbReference type="GO" id="GO:0005975">
    <property type="term" value="P:carbohydrate metabolic process"/>
    <property type="evidence" value="ECO:0007669"/>
    <property type="project" value="InterPro"/>
</dbReference>
<feature type="signal peptide" evidence="8">
    <location>
        <begin position="1"/>
        <end position="19"/>
    </location>
</feature>
<evidence type="ECO:0000256" key="5">
    <source>
        <dbReference type="ARBA" id="ARBA00022729"/>
    </source>
</evidence>
<feature type="transmembrane region" description="Helical" evidence="8">
    <location>
        <begin position="551"/>
        <end position="571"/>
    </location>
</feature>
<accession>A0A7I8WEF8</accession>
<evidence type="ECO:0000259" key="9">
    <source>
        <dbReference type="Pfam" id="PF01301"/>
    </source>
</evidence>
<sequence>MNKLINACWLLTLLGSVAAFYLPGLAPVTYCNKGEKCKSDIKLYVNRLDSVYSVLPFEYTAFDFCQAPKDVINKESPVENLGQVVFGERIRPSPYQLKFNKTEKCQHLCTKTYSRQKKDDDKKLKFLQQAILKHYKHHWIIDNMPLAWCYNTAGGKPFCTTGFPVGCYVNKNGKGMDHCSSSNSYSQANTFYLFNHVDIIIEYHNGEKEDWGKSLSGTPGGRLIKAKIIPRSVKHHHDANGVPYCEGGGDSLPTFGFKNTDNDVKISYTYSVTFVENNTVKWSSRWDYILESMPHSNIQWFSIMNSLVIVLFLSGMVAMIMLRTLHKDIARYNQLDNSEDAREEFGWKLVHGDVFRSPRKGMILSVFVGNGIQIICMVVITLLFACLGFLSPANRGSLMTCVLVLYVCLGTPAGFVSARIYKMFGGEKWKSNVLLTAFLVPGITFGVFFVLNLIMWGEGSSAAVPFTTLIALLALWFGISVPLSFVGAYFGFKKKAIEHPVRTNQIPRQIPDQSFYTRPLPGIVMGGILPFGCIFIQLFFILNSIWSHETYYMFGFTLFVTAAWFFFNIFLDSYREEDYEPVTYSWQKDIEILPEARKRQGGVDHILLAQDVTQPPPPSTTSRIPTTRKLPPRAHKGLTAEGNEFLFDQQPFRIAGGTFHYFRTPESSWYDRLLKMKAAGLNTVVFPVPWNIHERIKGKKNFTSLKNFLEMIKSLKLYVILQVGPFVENGLDWGGLPSWLLKENIKHKIRSSNETFLNPVRSYMQALIDDIFPYVYSFYGGPIIAFQVEHGFGLYLKDDTYLNFLVIQFRKNSLDEIIFLADRVNFIGRDRVPQTIKCLLIDSPHEDITSAVVKLRSIQPDVPVLLMALPTAHNMKWAMKYEQLNLTEFRNRLYRSVVLGTSFVFHPFIGGTNYGFNSGAINYTDSQLQFDLTTFFSDAPVTESGEYEQKYFVIRSALKDTKISVDGGPPPPLNYPSRNYGKYEITSYMPYQSIIDILK</sequence>
<feature type="domain" description="Glycoside hydrolase 35 catalytic" evidence="9">
    <location>
        <begin position="644"/>
        <end position="959"/>
    </location>
</feature>
<dbReference type="Gene3D" id="3.20.20.80">
    <property type="entry name" value="Glycosidases"/>
    <property type="match status" value="1"/>
</dbReference>
<dbReference type="EMBL" id="CAJFCJ010000062">
    <property type="protein sequence ID" value="CAD5126570.1"/>
    <property type="molecule type" value="Genomic_DNA"/>
</dbReference>
<dbReference type="InterPro" id="IPR031330">
    <property type="entry name" value="Gly_Hdrlase_35_cat"/>
</dbReference>
<keyword evidence="4 8" id="KW-0812">Transmembrane</keyword>
<evidence type="ECO:0000256" key="1">
    <source>
        <dbReference type="ARBA" id="ARBA00004141"/>
    </source>
</evidence>
<comment type="similarity">
    <text evidence="2 8">Belongs to the nonaspanin (TM9SF) (TC 9.A.2) family.</text>
</comment>
<dbReference type="Pfam" id="PF01301">
    <property type="entry name" value="Glyco_hydro_35"/>
    <property type="match status" value="1"/>
</dbReference>
<dbReference type="InterPro" id="IPR001944">
    <property type="entry name" value="Glycoside_Hdrlase_35"/>
</dbReference>
<dbReference type="Proteomes" id="UP000549394">
    <property type="component" value="Unassembled WGS sequence"/>
</dbReference>
<evidence type="ECO:0000256" key="6">
    <source>
        <dbReference type="ARBA" id="ARBA00022989"/>
    </source>
</evidence>
<dbReference type="GO" id="GO:0072657">
    <property type="term" value="P:protein localization to membrane"/>
    <property type="evidence" value="ECO:0007669"/>
    <property type="project" value="TreeGrafter"/>
</dbReference>
<comment type="subcellular location">
    <subcellularLocation>
        <location evidence="1">Membrane</location>
        <topology evidence="1">Multi-pass membrane protein</topology>
    </subcellularLocation>
</comment>
<dbReference type="OrthoDB" id="1666796at2759"/>
<feature type="transmembrane region" description="Helical" evidence="8">
    <location>
        <begin position="469"/>
        <end position="492"/>
    </location>
</feature>
<evidence type="ECO:0000313" key="10">
    <source>
        <dbReference type="EMBL" id="CAD5126570.1"/>
    </source>
</evidence>
<dbReference type="InterPro" id="IPR017853">
    <property type="entry name" value="GH"/>
</dbReference>
<feature type="transmembrane region" description="Helical" evidence="8">
    <location>
        <begin position="433"/>
        <end position="457"/>
    </location>
</feature>
<feature type="transmembrane region" description="Helical" evidence="8">
    <location>
        <begin position="523"/>
        <end position="545"/>
    </location>
</feature>
<organism evidence="10 11">
    <name type="scientific">Dimorphilus gyrociliatus</name>
    <dbReference type="NCBI Taxonomy" id="2664684"/>
    <lineage>
        <taxon>Eukaryota</taxon>
        <taxon>Metazoa</taxon>
        <taxon>Spiralia</taxon>
        <taxon>Lophotrochozoa</taxon>
        <taxon>Annelida</taxon>
        <taxon>Polychaeta</taxon>
        <taxon>Polychaeta incertae sedis</taxon>
        <taxon>Dinophilidae</taxon>
        <taxon>Dimorphilus</taxon>
    </lineage>
</organism>
<reference evidence="10 11" key="1">
    <citation type="submission" date="2020-08" db="EMBL/GenBank/DDBJ databases">
        <authorList>
            <person name="Hejnol A."/>
        </authorList>
    </citation>
    <scope>NUCLEOTIDE SEQUENCE [LARGE SCALE GENOMIC DNA]</scope>
</reference>
<dbReference type="PANTHER" id="PTHR10766">
    <property type="entry name" value="TRANSMEMBRANE 9 SUPERFAMILY PROTEIN"/>
    <property type="match status" value="1"/>
</dbReference>
<evidence type="ECO:0000313" key="11">
    <source>
        <dbReference type="Proteomes" id="UP000549394"/>
    </source>
</evidence>
<comment type="caution">
    <text evidence="8">Lacks conserved residue(s) required for the propagation of feature annotation.</text>
</comment>
<feature type="transmembrane region" description="Helical" evidence="8">
    <location>
        <begin position="363"/>
        <end position="390"/>
    </location>
</feature>
<evidence type="ECO:0000256" key="2">
    <source>
        <dbReference type="ARBA" id="ARBA00005227"/>
    </source>
</evidence>
<gene>
    <name evidence="10" type="ORF">DGYR_LOCUS13808</name>
</gene>
<dbReference type="Pfam" id="PF02990">
    <property type="entry name" value="EMP70"/>
    <property type="match status" value="1"/>
</dbReference>